<organism evidence="1 2">
    <name type="scientific">Phytophthora megakarya</name>
    <dbReference type="NCBI Taxonomy" id="4795"/>
    <lineage>
        <taxon>Eukaryota</taxon>
        <taxon>Sar</taxon>
        <taxon>Stramenopiles</taxon>
        <taxon>Oomycota</taxon>
        <taxon>Peronosporomycetes</taxon>
        <taxon>Peronosporales</taxon>
        <taxon>Peronosporaceae</taxon>
        <taxon>Phytophthora</taxon>
    </lineage>
</organism>
<evidence type="ECO:0000313" key="1">
    <source>
        <dbReference type="EMBL" id="OWZ02345.1"/>
    </source>
</evidence>
<evidence type="ECO:0000313" key="2">
    <source>
        <dbReference type="Proteomes" id="UP000198211"/>
    </source>
</evidence>
<sequence>MSPFYVDTDRVARSPGINVSARNYYATNFVEEHQPKARQKKYYDQLRSGVKFKAGDWVHLNTKNLPLAHVFAVPKLTRTS</sequence>
<dbReference type="Proteomes" id="UP000198211">
    <property type="component" value="Unassembled WGS sequence"/>
</dbReference>
<accession>A0A225VAD5</accession>
<dbReference type="AlphaFoldDB" id="A0A225VAD5"/>
<proteinExistence type="predicted"/>
<name>A0A225VAD5_9STRA</name>
<protein>
    <submittedName>
        <fullName evidence="1">Uncharacterized protein</fullName>
    </submittedName>
</protein>
<keyword evidence="2" id="KW-1185">Reference proteome</keyword>
<dbReference type="EMBL" id="NBNE01006230">
    <property type="protein sequence ID" value="OWZ02345.1"/>
    <property type="molecule type" value="Genomic_DNA"/>
</dbReference>
<comment type="caution">
    <text evidence="1">The sequence shown here is derived from an EMBL/GenBank/DDBJ whole genome shotgun (WGS) entry which is preliminary data.</text>
</comment>
<reference evidence="2" key="1">
    <citation type="submission" date="2017-03" db="EMBL/GenBank/DDBJ databases">
        <title>Phytopthora megakarya and P. palmivora, two closely related causual agents of cacao black pod achieved similar genome size and gene model numbers by different mechanisms.</title>
        <authorList>
            <person name="Ali S."/>
            <person name="Shao J."/>
            <person name="Larry D.J."/>
            <person name="Kronmiller B."/>
            <person name="Shen D."/>
            <person name="Strem M.D."/>
            <person name="Melnick R.L."/>
            <person name="Guiltinan M.J."/>
            <person name="Tyler B.M."/>
            <person name="Meinhardt L.W."/>
            <person name="Bailey B.A."/>
        </authorList>
    </citation>
    <scope>NUCLEOTIDE SEQUENCE [LARGE SCALE GENOMIC DNA]</scope>
    <source>
        <strain evidence="2">zdho120</strain>
    </source>
</reference>
<gene>
    <name evidence="1" type="ORF">PHMEG_00026105</name>
</gene>